<accession>A0A6L9L5S0</accession>
<proteinExistence type="predicted"/>
<dbReference type="EMBL" id="JAAFZH010000004">
    <property type="protein sequence ID" value="NDU95750.1"/>
    <property type="molecule type" value="Genomic_DNA"/>
</dbReference>
<dbReference type="Pfam" id="PF11195">
    <property type="entry name" value="Tad2-like"/>
    <property type="match status" value="1"/>
</dbReference>
<evidence type="ECO:0000259" key="1">
    <source>
        <dbReference type="Pfam" id="PF11195"/>
    </source>
</evidence>
<sequence>MNFGKALEAAKQGARIARAGWNGKRMFVFLEKGSSVWDAQNGEFLHQLEDKIEGVSTSLYNRGADGSATRLPHLNMYSATGATVIGWLASQTDMLAEDWQILE</sequence>
<keyword evidence="3" id="KW-1185">Reference proteome</keyword>
<dbReference type="RefSeq" id="WP_163948374.1">
    <property type="nucleotide sequence ID" value="NZ_JAAFZH010000004.1"/>
</dbReference>
<reference evidence="2 3" key="1">
    <citation type="submission" date="2020-02" db="EMBL/GenBank/DDBJ databases">
        <title>Draft genome sequence of two Spirosoma agri KCTC 52727 and Spirosoma terrae KCTC 52035.</title>
        <authorList>
            <person name="Rojas J."/>
            <person name="Ambika Manirajan B."/>
            <person name="Suarez C."/>
            <person name="Ratering S."/>
            <person name="Schnell S."/>
        </authorList>
    </citation>
    <scope>NUCLEOTIDE SEQUENCE [LARGE SCALE GENOMIC DNA]</scope>
    <source>
        <strain evidence="2 3">KCTC 52035</strain>
    </source>
</reference>
<comment type="caution">
    <text evidence="2">The sequence shown here is derived from an EMBL/GenBank/DDBJ whole genome shotgun (WGS) entry which is preliminary data.</text>
</comment>
<evidence type="ECO:0000313" key="2">
    <source>
        <dbReference type="EMBL" id="NDU95750.1"/>
    </source>
</evidence>
<name>A0A6L9L5S0_9BACT</name>
<gene>
    <name evidence="2" type="ORF">GK108_12775</name>
</gene>
<dbReference type="Proteomes" id="UP000474175">
    <property type="component" value="Unassembled WGS sequence"/>
</dbReference>
<dbReference type="InterPro" id="IPR021361">
    <property type="entry name" value="Tad2-like_dom"/>
</dbReference>
<protein>
    <submittedName>
        <fullName evidence="2">DUF2829 domain-containing protein</fullName>
    </submittedName>
</protein>
<organism evidence="2 3">
    <name type="scientific">Spirosoma terrae</name>
    <dbReference type="NCBI Taxonomy" id="1968276"/>
    <lineage>
        <taxon>Bacteria</taxon>
        <taxon>Pseudomonadati</taxon>
        <taxon>Bacteroidota</taxon>
        <taxon>Cytophagia</taxon>
        <taxon>Cytophagales</taxon>
        <taxon>Cytophagaceae</taxon>
        <taxon>Spirosoma</taxon>
    </lineage>
</organism>
<feature type="domain" description="Thoeris anti-defense 2-like" evidence="1">
    <location>
        <begin position="1"/>
        <end position="102"/>
    </location>
</feature>
<dbReference type="AlphaFoldDB" id="A0A6L9L5S0"/>
<evidence type="ECO:0000313" key="3">
    <source>
        <dbReference type="Proteomes" id="UP000474175"/>
    </source>
</evidence>